<evidence type="ECO:0000256" key="4">
    <source>
        <dbReference type="ARBA" id="ARBA00022806"/>
    </source>
</evidence>
<gene>
    <name evidence="10" type="ORF">OMED0930_LOCUS5980</name>
</gene>
<dbReference type="Pfam" id="PF00271">
    <property type="entry name" value="Helicase_C"/>
    <property type="match status" value="1"/>
</dbReference>
<comment type="similarity">
    <text evidence="6">Belongs to the DEAD box helicase family.</text>
</comment>
<protein>
    <recommendedName>
        <fullName evidence="1">RNA helicase</fullName>
        <ecNumber evidence="1">3.6.4.13</ecNumber>
    </recommendedName>
</protein>
<name>A0A7S1ENK7_9CHLO</name>
<organism evidence="10">
    <name type="scientific">Ostreococcus mediterraneus</name>
    <dbReference type="NCBI Taxonomy" id="1486918"/>
    <lineage>
        <taxon>Eukaryota</taxon>
        <taxon>Viridiplantae</taxon>
        <taxon>Chlorophyta</taxon>
        <taxon>Mamiellophyceae</taxon>
        <taxon>Mamiellales</taxon>
        <taxon>Bathycoccaceae</taxon>
        <taxon>Ostreococcus</taxon>
    </lineage>
</organism>
<dbReference type="GO" id="GO:0016787">
    <property type="term" value="F:hydrolase activity"/>
    <property type="evidence" value="ECO:0007669"/>
    <property type="project" value="UniProtKB-KW"/>
</dbReference>
<feature type="domain" description="Helicase ATP-binding" evidence="8">
    <location>
        <begin position="1"/>
        <end position="190"/>
    </location>
</feature>
<dbReference type="InterPro" id="IPR014001">
    <property type="entry name" value="Helicase_ATP-bd"/>
</dbReference>
<keyword evidence="3 6" id="KW-0378">Hydrolase</keyword>
<dbReference type="CDD" id="cd18787">
    <property type="entry name" value="SF2_C_DEAD"/>
    <property type="match status" value="1"/>
</dbReference>
<evidence type="ECO:0000256" key="5">
    <source>
        <dbReference type="ARBA" id="ARBA00022840"/>
    </source>
</evidence>
<keyword evidence="4 6" id="KW-0347">Helicase</keyword>
<evidence type="ECO:0000313" key="10">
    <source>
        <dbReference type="EMBL" id="CAD8814863.1"/>
    </source>
</evidence>
<dbReference type="InterPro" id="IPR027417">
    <property type="entry name" value="P-loop_NTPase"/>
</dbReference>
<dbReference type="PROSITE" id="PS00039">
    <property type="entry name" value="DEAD_ATP_HELICASE"/>
    <property type="match status" value="1"/>
</dbReference>
<dbReference type="EMBL" id="HBFO01008443">
    <property type="protein sequence ID" value="CAD8814863.1"/>
    <property type="molecule type" value="Transcribed_RNA"/>
</dbReference>
<dbReference type="InterPro" id="IPR011545">
    <property type="entry name" value="DEAD/DEAH_box_helicase_dom"/>
</dbReference>
<dbReference type="SUPFAM" id="SSF52540">
    <property type="entry name" value="P-loop containing nucleoside triphosphate hydrolases"/>
    <property type="match status" value="1"/>
</dbReference>
<evidence type="ECO:0000256" key="6">
    <source>
        <dbReference type="RuleBase" id="RU000492"/>
    </source>
</evidence>
<proteinExistence type="inferred from homology"/>
<dbReference type="GO" id="GO:0003724">
    <property type="term" value="F:RNA helicase activity"/>
    <property type="evidence" value="ECO:0007669"/>
    <property type="project" value="UniProtKB-EC"/>
</dbReference>
<keyword evidence="5 6" id="KW-0067">ATP-binding</keyword>
<dbReference type="InterPro" id="IPR001650">
    <property type="entry name" value="Helicase_C-like"/>
</dbReference>
<dbReference type="AlphaFoldDB" id="A0A7S1ENK7"/>
<dbReference type="SMART" id="SM00487">
    <property type="entry name" value="DEXDc"/>
    <property type="match status" value="1"/>
</dbReference>
<dbReference type="Gene3D" id="3.40.50.300">
    <property type="entry name" value="P-loop containing nucleotide triphosphate hydrolases"/>
    <property type="match status" value="2"/>
</dbReference>
<dbReference type="PROSITE" id="PS51192">
    <property type="entry name" value="HELICASE_ATP_BIND_1"/>
    <property type="match status" value="1"/>
</dbReference>
<sequence length="411" mass="45197">MPLGAARVDVLCNAPTGSGKTAAFVLPLVARMVREDADTVLEVISSDDGTPAKPRVLILAPTRELALQIHIETRRFIYGTDLWAACAYGGSSIKPQLEELSFGPDILVATPGRLLTMVREKYVDLSRVQTLVLDEADRMLDMGFEPQLRELLQDHGMPDRDSRQTMMFSATFPQSVLRMAGDYLRAPPDAARVIVGRVGATVKGIQQILIETPHLREQKFPYLLNVLEAVRRKCENEGTDVGLTLIFVKEKGTCAWLRATLVESNPSIGIEELHGGLTQGARLRALDAFATARATYLVATDVAARGLDLPAVNHVVNFDLPTEIRDFDDYIHRIGRTGRAGRSGIASSLYTPGFQKDIGNGPIHRALKQVFEETNQPLPDWFRASPDRSGPPPGMRAGDSKGYRGGRVRRF</sequence>
<accession>A0A7S1ENK7</accession>
<feature type="region of interest" description="Disordered" evidence="7">
    <location>
        <begin position="382"/>
        <end position="411"/>
    </location>
</feature>
<evidence type="ECO:0000256" key="1">
    <source>
        <dbReference type="ARBA" id="ARBA00012552"/>
    </source>
</evidence>
<dbReference type="GO" id="GO:0003676">
    <property type="term" value="F:nucleic acid binding"/>
    <property type="evidence" value="ECO:0007669"/>
    <property type="project" value="InterPro"/>
</dbReference>
<evidence type="ECO:0000256" key="2">
    <source>
        <dbReference type="ARBA" id="ARBA00022741"/>
    </source>
</evidence>
<feature type="domain" description="Helicase C-terminal" evidence="9">
    <location>
        <begin position="222"/>
        <end position="386"/>
    </location>
</feature>
<dbReference type="InterPro" id="IPR000629">
    <property type="entry name" value="RNA-helicase_DEAD-box_CS"/>
</dbReference>
<evidence type="ECO:0000259" key="8">
    <source>
        <dbReference type="PROSITE" id="PS51192"/>
    </source>
</evidence>
<dbReference type="PROSITE" id="PS51194">
    <property type="entry name" value="HELICASE_CTER"/>
    <property type="match status" value="1"/>
</dbReference>
<dbReference type="GO" id="GO:0005524">
    <property type="term" value="F:ATP binding"/>
    <property type="evidence" value="ECO:0007669"/>
    <property type="project" value="UniProtKB-KW"/>
</dbReference>
<dbReference type="Pfam" id="PF00270">
    <property type="entry name" value="DEAD"/>
    <property type="match status" value="1"/>
</dbReference>
<dbReference type="EC" id="3.6.4.13" evidence="1"/>
<evidence type="ECO:0000259" key="9">
    <source>
        <dbReference type="PROSITE" id="PS51194"/>
    </source>
</evidence>
<evidence type="ECO:0000256" key="7">
    <source>
        <dbReference type="SAM" id="MobiDB-lite"/>
    </source>
</evidence>
<keyword evidence="2 6" id="KW-0547">Nucleotide-binding</keyword>
<reference evidence="10" key="1">
    <citation type="submission" date="2021-01" db="EMBL/GenBank/DDBJ databases">
        <authorList>
            <person name="Corre E."/>
            <person name="Pelletier E."/>
            <person name="Niang G."/>
            <person name="Scheremetjew M."/>
            <person name="Finn R."/>
            <person name="Kale V."/>
            <person name="Holt S."/>
            <person name="Cochrane G."/>
            <person name="Meng A."/>
            <person name="Brown T."/>
            <person name="Cohen L."/>
        </authorList>
    </citation>
    <scope>NUCLEOTIDE SEQUENCE</scope>
    <source>
        <strain evidence="10">Clade-D-RCC1621</strain>
    </source>
</reference>
<dbReference type="PANTHER" id="PTHR47958">
    <property type="entry name" value="ATP-DEPENDENT RNA HELICASE DBP3"/>
    <property type="match status" value="1"/>
</dbReference>
<dbReference type="SMART" id="SM00490">
    <property type="entry name" value="HELICc"/>
    <property type="match status" value="1"/>
</dbReference>
<evidence type="ECO:0000256" key="3">
    <source>
        <dbReference type="ARBA" id="ARBA00022801"/>
    </source>
</evidence>